<accession>A0A6M6JP79</accession>
<protein>
    <submittedName>
        <fullName evidence="2">Uncharacterized protein</fullName>
    </submittedName>
</protein>
<dbReference type="AlphaFoldDB" id="A0A6M6JP79"/>
<dbReference type="Proteomes" id="UP000505377">
    <property type="component" value="Chromosome"/>
</dbReference>
<feature type="compositionally biased region" description="Basic residues" evidence="1">
    <location>
        <begin position="89"/>
        <end position="98"/>
    </location>
</feature>
<dbReference type="RefSeq" id="WP_172164444.1">
    <property type="nucleotide sequence ID" value="NZ_CP053564.1"/>
</dbReference>
<name>A0A6M6JP79_9PSEU</name>
<dbReference type="EMBL" id="CP053564">
    <property type="protein sequence ID" value="QJY49205.1"/>
    <property type="molecule type" value="Genomic_DNA"/>
</dbReference>
<evidence type="ECO:0000313" key="2">
    <source>
        <dbReference type="EMBL" id="QJY49205.1"/>
    </source>
</evidence>
<evidence type="ECO:0000256" key="1">
    <source>
        <dbReference type="SAM" id="MobiDB-lite"/>
    </source>
</evidence>
<proteinExistence type="predicted"/>
<dbReference type="KEGG" id="pbro:HOP40_28465"/>
<gene>
    <name evidence="2" type="ORF">HOP40_28465</name>
</gene>
<organism evidence="2 3">
    <name type="scientific">Pseudonocardia broussonetiae</name>
    <dbReference type="NCBI Taxonomy" id="2736640"/>
    <lineage>
        <taxon>Bacteria</taxon>
        <taxon>Bacillati</taxon>
        <taxon>Actinomycetota</taxon>
        <taxon>Actinomycetes</taxon>
        <taxon>Pseudonocardiales</taxon>
        <taxon>Pseudonocardiaceae</taxon>
        <taxon>Pseudonocardia</taxon>
    </lineage>
</organism>
<reference evidence="2 3" key="1">
    <citation type="submission" date="2020-05" db="EMBL/GenBank/DDBJ databases">
        <authorList>
            <person name="Mo P."/>
        </authorList>
    </citation>
    <scope>NUCLEOTIDE SEQUENCE [LARGE SCALE GENOMIC DNA]</scope>
    <source>
        <strain evidence="2 3">Gen01</strain>
    </source>
</reference>
<sequence length="98" mass="10407">MVLSSAWRAALLDALANNGIVSPAHTRAMCGALEQAGLAVGGGEDWPLVGHVAVWRLTPYGRSIARKLRRGSPAEPRPEPRVLATAHAGGRRPRPAQR</sequence>
<evidence type="ECO:0000313" key="3">
    <source>
        <dbReference type="Proteomes" id="UP000505377"/>
    </source>
</evidence>
<feature type="region of interest" description="Disordered" evidence="1">
    <location>
        <begin position="66"/>
        <end position="98"/>
    </location>
</feature>
<keyword evidence="3" id="KW-1185">Reference proteome</keyword>